<dbReference type="Proteomes" id="UP000036681">
    <property type="component" value="Unplaced"/>
</dbReference>
<sequence length="49" mass="5881">MAFSHNFFAHLTTHSSTYRRLHAHQLISTFATRQRRRLWKCFSCGQRSV</sequence>
<dbReference type="AlphaFoldDB" id="A0A0M3IX66"/>
<protein>
    <submittedName>
        <fullName evidence="2">Uncharacterized protein</fullName>
    </submittedName>
</protein>
<accession>A0A0M3IX66</accession>
<evidence type="ECO:0000313" key="2">
    <source>
        <dbReference type="WBParaSite" id="ALUE_0002334401-mRNA-1"/>
    </source>
</evidence>
<dbReference type="WBParaSite" id="ALUE_0002334401-mRNA-1">
    <property type="protein sequence ID" value="ALUE_0002334401-mRNA-1"/>
    <property type="gene ID" value="ALUE_0002334401"/>
</dbReference>
<proteinExistence type="predicted"/>
<name>A0A0M3IX66_ASCLU</name>
<reference evidence="2" key="1">
    <citation type="submission" date="2017-02" db="UniProtKB">
        <authorList>
            <consortium name="WormBaseParasite"/>
        </authorList>
    </citation>
    <scope>IDENTIFICATION</scope>
</reference>
<organism evidence="1 2">
    <name type="scientific">Ascaris lumbricoides</name>
    <name type="common">Giant roundworm</name>
    <dbReference type="NCBI Taxonomy" id="6252"/>
    <lineage>
        <taxon>Eukaryota</taxon>
        <taxon>Metazoa</taxon>
        <taxon>Ecdysozoa</taxon>
        <taxon>Nematoda</taxon>
        <taxon>Chromadorea</taxon>
        <taxon>Rhabditida</taxon>
        <taxon>Spirurina</taxon>
        <taxon>Ascaridomorpha</taxon>
        <taxon>Ascaridoidea</taxon>
        <taxon>Ascarididae</taxon>
        <taxon>Ascaris</taxon>
    </lineage>
</organism>
<keyword evidence="1" id="KW-1185">Reference proteome</keyword>
<evidence type="ECO:0000313" key="1">
    <source>
        <dbReference type="Proteomes" id="UP000036681"/>
    </source>
</evidence>